<reference evidence="4 5" key="1">
    <citation type="journal article" date="2014" name="Nature">
        <title>The genomic substrate for adaptive radiation in African cichlid fish.</title>
        <authorList>
            <person name="Brawand D."/>
            <person name="Wagner C.E."/>
            <person name="Li Y.I."/>
            <person name="Malinsky M."/>
            <person name="Keller I."/>
            <person name="Fan S."/>
            <person name="Simakov O."/>
            <person name="Ng A.Y."/>
            <person name="Lim Z.W."/>
            <person name="Bezault E."/>
            <person name="Turner-Maier J."/>
            <person name="Johnson J."/>
            <person name="Alcazar R."/>
            <person name="Noh H.J."/>
            <person name="Russell P."/>
            <person name="Aken B."/>
            <person name="Alfoldi J."/>
            <person name="Amemiya C."/>
            <person name="Azzouzi N."/>
            <person name="Baroiller J.F."/>
            <person name="Barloy-Hubler F."/>
            <person name="Berlin A."/>
            <person name="Bloomquist R."/>
            <person name="Carleton K.L."/>
            <person name="Conte M.A."/>
            <person name="D'Cotta H."/>
            <person name="Eshel O."/>
            <person name="Gaffney L."/>
            <person name="Galibert F."/>
            <person name="Gante H.F."/>
            <person name="Gnerre S."/>
            <person name="Greuter L."/>
            <person name="Guyon R."/>
            <person name="Haddad N.S."/>
            <person name="Haerty W."/>
            <person name="Harris R.M."/>
            <person name="Hofmann H.A."/>
            <person name="Hourlier T."/>
            <person name="Hulata G."/>
            <person name="Jaffe D.B."/>
            <person name="Lara M."/>
            <person name="Lee A.P."/>
            <person name="MacCallum I."/>
            <person name="Mwaiko S."/>
            <person name="Nikaido M."/>
            <person name="Nishihara H."/>
            <person name="Ozouf-Costaz C."/>
            <person name="Penman D.J."/>
            <person name="Przybylski D."/>
            <person name="Rakotomanga M."/>
            <person name="Renn S.C.P."/>
            <person name="Ribeiro F.J."/>
            <person name="Ron M."/>
            <person name="Salzburger W."/>
            <person name="Sanchez-Pulido L."/>
            <person name="Santos M.E."/>
            <person name="Searle S."/>
            <person name="Sharpe T."/>
            <person name="Swofford R."/>
            <person name="Tan F.J."/>
            <person name="Williams L."/>
            <person name="Young S."/>
            <person name="Yin S."/>
            <person name="Okada N."/>
            <person name="Kocher T.D."/>
            <person name="Miska E.A."/>
            <person name="Lander E.S."/>
            <person name="Venkatesh B."/>
            <person name="Fernald R.D."/>
            <person name="Meyer A."/>
            <person name="Ponting C.P."/>
            <person name="Streelman J.T."/>
            <person name="Lindblad-Toh K."/>
            <person name="Seehausen O."/>
            <person name="Di Palma F."/>
        </authorList>
    </citation>
    <scope>NUCLEOTIDE SEQUENCE</scope>
</reference>
<dbReference type="PANTHER" id="PTHR12997">
    <property type="entry name" value="TYPE I INOSITOL-1,4,5-TRISPHOSPHATE 5-PHOSPHATASE"/>
    <property type="match status" value="1"/>
</dbReference>
<comment type="similarity">
    <text evidence="2">Belongs to the inositol 1,4,5-trisphosphate 5-phosphatase type I family.</text>
</comment>
<evidence type="ECO:0000313" key="4">
    <source>
        <dbReference type="Ensembl" id="ENSMZEP00005015333.1"/>
    </source>
</evidence>
<dbReference type="GeneTree" id="ENSGT00390000015226"/>
<dbReference type="AlphaFoldDB" id="A0A3P9BZD3"/>
<feature type="domain" description="Inositol polyphosphate-related phosphatase" evidence="3">
    <location>
        <begin position="3"/>
        <end position="333"/>
    </location>
</feature>
<reference evidence="4" key="3">
    <citation type="submission" date="2025-09" db="UniProtKB">
        <authorList>
            <consortium name="Ensembl"/>
        </authorList>
    </citation>
    <scope>IDENTIFICATION</scope>
</reference>
<dbReference type="InterPro" id="IPR036691">
    <property type="entry name" value="Endo/exonu/phosph_ase_sf"/>
</dbReference>
<proteinExistence type="inferred from homology"/>
<evidence type="ECO:0000259" key="3">
    <source>
        <dbReference type="SMART" id="SM00128"/>
    </source>
</evidence>
<sequence>METFTGVLLVTANVGSLFDNVGEIQSEWLKQLYKTIQSYKPQFIALHFQEVGGKDYMLNMGHAENFFWTLESSEEMKDFDRSCIYVDNQFKVEDSFTALGSMYFIHKTLKNIQQYDFHVKNFKAVLEKNRYMGSLDRVTTVEKEKFPKNFWPDFKWSRKGFMRTRWIIHNQGLDLVNVHLFHDASNLIACNSSPSIYSANRNNALRYVISRISDSRQTVLPFFVFGDFNFRLDTLSLVQDLSTAADVQMVKKDSSNEVQRIIYEEKDNDHQVLLRIEEKLFAYLHQAVFREDNGRALLKYDKEVAAFHDVIREEDIKFPPRSVTLLLAANFCHLLFML</sequence>
<protein>
    <recommendedName>
        <fullName evidence="1">inositol-polyphosphate 5-phosphatase</fullName>
        <ecNumber evidence="1">3.1.3.56</ecNumber>
    </recommendedName>
</protein>
<dbReference type="EC" id="3.1.3.56" evidence="1"/>
<dbReference type="SMART" id="SM00128">
    <property type="entry name" value="IPPc"/>
    <property type="match status" value="1"/>
</dbReference>
<accession>A0A3P9BZD3</accession>
<dbReference type="GO" id="GO:0046856">
    <property type="term" value="P:phosphatidylinositol dephosphorylation"/>
    <property type="evidence" value="ECO:0007669"/>
    <property type="project" value="InterPro"/>
</dbReference>
<name>A0A3P9BZD3_9CICH</name>
<dbReference type="PANTHER" id="PTHR12997:SF9">
    <property type="entry name" value="INOSITOL-POLYPHOSPHATE 5-PHOSPHATASE"/>
    <property type="match status" value="1"/>
</dbReference>
<evidence type="ECO:0000256" key="2">
    <source>
        <dbReference type="ARBA" id="ARBA00023599"/>
    </source>
</evidence>
<dbReference type="InterPro" id="IPR000300">
    <property type="entry name" value="IPPc"/>
</dbReference>
<organism evidence="4 5">
    <name type="scientific">Maylandia zebra</name>
    <name type="common">zebra mbuna</name>
    <dbReference type="NCBI Taxonomy" id="106582"/>
    <lineage>
        <taxon>Eukaryota</taxon>
        <taxon>Metazoa</taxon>
        <taxon>Chordata</taxon>
        <taxon>Craniata</taxon>
        <taxon>Vertebrata</taxon>
        <taxon>Euteleostomi</taxon>
        <taxon>Actinopterygii</taxon>
        <taxon>Neopterygii</taxon>
        <taxon>Teleostei</taxon>
        <taxon>Neoteleostei</taxon>
        <taxon>Acanthomorphata</taxon>
        <taxon>Ovalentaria</taxon>
        <taxon>Cichlomorphae</taxon>
        <taxon>Cichliformes</taxon>
        <taxon>Cichlidae</taxon>
        <taxon>African cichlids</taxon>
        <taxon>Pseudocrenilabrinae</taxon>
        <taxon>Haplochromini</taxon>
        <taxon>Maylandia</taxon>
        <taxon>Maylandia zebra complex</taxon>
    </lineage>
</organism>
<dbReference type="Gene3D" id="3.60.10.10">
    <property type="entry name" value="Endonuclease/exonuclease/phosphatase"/>
    <property type="match status" value="1"/>
</dbReference>
<dbReference type="Ensembl" id="ENSMZET00005015827.1">
    <property type="protein sequence ID" value="ENSMZEP00005015333.1"/>
    <property type="gene ID" value="ENSMZEG00005011498.1"/>
</dbReference>
<dbReference type="InterPro" id="IPR039737">
    <property type="entry name" value="INPP5A"/>
</dbReference>
<dbReference type="STRING" id="106582.ENSMZEP00005015333"/>
<evidence type="ECO:0000313" key="5">
    <source>
        <dbReference type="Proteomes" id="UP000265160"/>
    </source>
</evidence>
<evidence type="ECO:0000256" key="1">
    <source>
        <dbReference type="ARBA" id="ARBA00012997"/>
    </source>
</evidence>
<dbReference type="GO" id="GO:0004445">
    <property type="term" value="F:inositol-polyphosphate 5-phosphatase activity"/>
    <property type="evidence" value="ECO:0007669"/>
    <property type="project" value="UniProtKB-EC"/>
</dbReference>
<dbReference type="Proteomes" id="UP000265160">
    <property type="component" value="LG12"/>
</dbReference>
<reference evidence="4" key="2">
    <citation type="submission" date="2025-08" db="UniProtKB">
        <authorList>
            <consortium name="Ensembl"/>
        </authorList>
    </citation>
    <scope>IDENTIFICATION</scope>
</reference>
<keyword evidence="5" id="KW-1185">Reference proteome</keyword>
<dbReference type="SUPFAM" id="SSF56219">
    <property type="entry name" value="DNase I-like"/>
    <property type="match status" value="1"/>
</dbReference>